<dbReference type="InterPro" id="IPR007077">
    <property type="entry name" value="TfoX_C"/>
</dbReference>
<feature type="chain" id="PRO_5020353985" description="TfoX C-terminal domain-containing protein" evidence="1">
    <location>
        <begin position="26"/>
        <end position="55"/>
    </location>
</feature>
<reference evidence="3 4" key="1">
    <citation type="submission" date="2019-05" db="EMBL/GenBank/DDBJ databases">
        <authorList>
            <consortium name="Pathogen Informatics"/>
        </authorList>
    </citation>
    <scope>NUCLEOTIDE SEQUENCE [LARGE SCALE GENOMIC DNA]</scope>
    <source>
        <strain evidence="3 4">NCTC12971</strain>
    </source>
</reference>
<keyword evidence="1" id="KW-0732">Signal</keyword>
<dbReference type="EMBL" id="LR590463">
    <property type="protein sequence ID" value="VTP61503.1"/>
    <property type="molecule type" value="Genomic_DNA"/>
</dbReference>
<dbReference type="Proteomes" id="UP000307968">
    <property type="component" value="Chromosome"/>
</dbReference>
<proteinExistence type="predicted"/>
<dbReference type="AlphaFoldDB" id="A0A4V6YXS3"/>
<evidence type="ECO:0000259" key="2">
    <source>
        <dbReference type="Pfam" id="PF04994"/>
    </source>
</evidence>
<gene>
    <name evidence="3" type="ORF">NCTC12971_02016</name>
</gene>
<evidence type="ECO:0000256" key="1">
    <source>
        <dbReference type="SAM" id="SignalP"/>
    </source>
</evidence>
<evidence type="ECO:0000313" key="4">
    <source>
        <dbReference type="Proteomes" id="UP000307968"/>
    </source>
</evidence>
<sequence>MRQQKNLGLKALLSLAGAIAGYHHAALPDEIRGELSAWFNQQNAAVRRVNDFNAP</sequence>
<protein>
    <recommendedName>
        <fullName evidence="2">TfoX C-terminal domain-containing protein</fullName>
    </recommendedName>
</protein>
<dbReference type="Pfam" id="PF04994">
    <property type="entry name" value="TfoX_C"/>
    <property type="match status" value="1"/>
</dbReference>
<evidence type="ECO:0000313" key="3">
    <source>
        <dbReference type="EMBL" id="VTP61503.1"/>
    </source>
</evidence>
<feature type="domain" description="TfoX C-terminal" evidence="2">
    <location>
        <begin position="2"/>
        <end position="38"/>
    </location>
</feature>
<dbReference type="Gene3D" id="1.10.150.20">
    <property type="entry name" value="5' to 3' exonuclease, C-terminal subdomain"/>
    <property type="match status" value="1"/>
</dbReference>
<organism evidence="3 4">
    <name type="scientific">Serratia rubidaea</name>
    <name type="common">Serratia marinorubra</name>
    <dbReference type="NCBI Taxonomy" id="61652"/>
    <lineage>
        <taxon>Bacteria</taxon>
        <taxon>Pseudomonadati</taxon>
        <taxon>Pseudomonadota</taxon>
        <taxon>Gammaproteobacteria</taxon>
        <taxon>Enterobacterales</taxon>
        <taxon>Yersiniaceae</taxon>
        <taxon>Serratia</taxon>
    </lineage>
</organism>
<name>A0A4V6YXS3_SERRU</name>
<accession>A0A4V6YXS3</accession>
<feature type="signal peptide" evidence="1">
    <location>
        <begin position="1"/>
        <end position="25"/>
    </location>
</feature>